<dbReference type="Proteomes" id="UP000185904">
    <property type="component" value="Unassembled WGS sequence"/>
</dbReference>
<dbReference type="Gene3D" id="1.20.1740.10">
    <property type="entry name" value="Amino acid/polyamine transporter I"/>
    <property type="match status" value="1"/>
</dbReference>
<evidence type="ECO:0000256" key="6">
    <source>
        <dbReference type="SAM" id="MobiDB-lite"/>
    </source>
</evidence>
<evidence type="ECO:0000256" key="2">
    <source>
        <dbReference type="ARBA" id="ARBA00022448"/>
    </source>
</evidence>
<gene>
    <name evidence="8" type="ORF">AYO20_10229</name>
</gene>
<evidence type="ECO:0000313" key="8">
    <source>
        <dbReference type="EMBL" id="OAL26095.1"/>
    </source>
</evidence>
<sequence length="155" mass="17044">MASTAEKDLTQMDVKDTSTPSDPPSIKDGAHDNVDVGVVLTHDEYHLATLGYKQEFIRSLGFFESWAATFTSMNFISGIPVLFGWVMYTGGPQAAFANWTMIGGLSCIVSLVMAELAAALPTTGGIYFWSYRLGGEKYGPFLSWMTAWWNFAGWC</sequence>
<feature type="region of interest" description="Disordered" evidence="6">
    <location>
        <begin position="1"/>
        <end position="30"/>
    </location>
</feature>
<evidence type="ECO:0000313" key="9">
    <source>
        <dbReference type="Proteomes" id="UP000185904"/>
    </source>
</evidence>
<keyword evidence="4 7" id="KW-1133">Transmembrane helix</keyword>
<comment type="caution">
    <text evidence="8">The sequence shown here is derived from an EMBL/GenBank/DDBJ whole genome shotgun (WGS) entry which is preliminary data.</text>
</comment>
<dbReference type="PANTHER" id="PTHR45649">
    <property type="entry name" value="AMINO-ACID PERMEASE BAT1"/>
    <property type="match status" value="1"/>
</dbReference>
<proteinExistence type="predicted"/>
<dbReference type="OrthoDB" id="10054429at2759"/>
<keyword evidence="2" id="KW-0813">Transport</keyword>
<dbReference type="GO" id="GO:0016740">
    <property type="term" value="F:transferase activity"/>
    <property type="evidence" value="ECO:0007669"/>
    <property type="project" value="UniProtKB-KW"/>
</dbReference>
<dbReference type="Pfam" id="PF13520">
    <property type="entry name" value="AA_permease_2"/>
    <property type="match status" value="1"/>
</dbReference>
<dbReference type="EMBL" id="LVCJ01000106">
    <property type="protein sequence ID" value="OAL26095.1"/>
    <property type="molecule type" value="Genomic_DNA"/>
</dbReference>
<evidence type="ECO:0000256" key="7">
    <source>
        <dbReference type="SAM" id="Phobius"/>
    </source>
</evidence>
<dbReference type="AlphaFoldDB" id="A0A178CAK6"/>
<reference evidence="8 9" key="1">
    <citation type="submission" date="2016-03" db="EMBL/GenBank/DDBJ databases">
        <title>The draft genome sequence of Fonsecaea nubica causative agent of cutaneous subcutaneous infection in human host.</title>
        <authorList>
            <person name="Costa F."/>
            <person name="Sybren D.H."/>
            <person name="Raittz R.T."/>
            <person name="Weiss V.A."/>
            <person name="Leao A.C."/>
            <person name="Gomes R."/>
            <person name="De Souza E.M."/>
            <person name="Pedrosa F.O."/>
            <person name="Steffens M.B."/>
            <person name="Bombassaro A."/>
            <person name="Tadra-Sfeir M.Z."/>
            <person name="Moreno L.F."/>
            <person name="Najafzadeh M.J."/>
            <person name="Felipe M.S."/>
            <person name="Teixeira M."/>
            <person name="Sun J."/>
            <person name="Xi L."/>
            <person name="Castro M.A."/>
            <person name="Vicente V.A."/>
        </authorList>
    </citation>
    <scope>NUCLEOTIDE SEQUENCE [LARGE SCALE GENOMIC DNA]</scope>
    <source>
        <strain evidence="8 9">CBS 269.64</strain>
    </source>
</reference>
<evidence type="ECO:0000256" key="1">
    <source>
        <dbReference type="ARBA" id="ARBA00004141"/>
    </source>
</evidence>
<protein>
    <submittedName>
        <fullName evidence="8">Cholinephosphotransferase 1</fullName>
    </submittedName>
</protein>
<name>A0A178CAK6_9EURO</name>
<evidence type="ECO:0000256" key="5">
    <source>
        <dbReference type="ARBA" id="ARBA00023136"/>
    </source>
</evidence>
<dbReference type="GeneID" id="34593618"/>
<keyword evidence="8" id="KW-0808">Transferase</keyword>
<feature type="compositionally biased region" description="Basic and acidic residues" evidence="6">
    <location>
        <begin position="1"/>
        <end position="16"/>
    </location>
</feature>
<organism evidence="8 9">
    <name type="scientific">Fonsecaea nubica</name>
    <dbReference type="NCBI Taxonomy" id="856822"/>
    <lineage>
        <taxon>Eukaryota</taxon>
        <taxon>Fungi</taxon>
        <taxon>Dikarya</taxon>
        <taxon>Ascomycota</taxon>
        <taxon>Pezizomycotina</taxon>
        <taxon>Eurotiomycetes</taxon>
        <taxon>Chaetothyriomycetidae</taxon>
        <taxon>Chaetothyriales</taxon>
        <taxon>Herpotrichiellaceae</taxon>
        <taxon>Fonsecaea</taxon>
    </lineage>
</organism>
<feature type="transmembrane region" description="Helical" evidence="7">
    <location>
        <begin position="66"/>
        <end position="88"/>
    </location>
</feature>
<dbReference type="GO" id="GO:0022857">
    <property type="term" value="F:transmembrane transporter activity"/>
    <property type="evidence" value="ECO:0007669"/>
    <property type="project" value="InterPro"/>
</dbReference>
<dbReference type="GO" id="GO:0016020">
    <property type="term" value="C:membrane"/>
    <property type="evidence" value="ECO:0007669"/>
    <property type="project" value="UniProtKB-SubCell"/>
</dbReference>
<dbReference type="InterPro" id="IPR002293">
    <property type="entry name" value="AA/rel_permease1"/>
</dbReference>
<dbReference type="RefSeq" id="XP_022495514.1">
    <property type="nucleotide sequence ID" value="XM_022648487.1"/>
</dbReference>
<evidence type="ECO:0000256" key="3">
    <source>
        <dbReference type="ARBA" id="ARBA00022692"/>
    </source>
</evidence>
<accession>A0A178CAK6</accession>
<comment type="subcellular location">
    <subcellularLocation>
        <location evidence="1">Membrane</location>
        <topology evidence="1">Multi-pass membrane protein</topology>
    </subcellularLocation>
</comment>
<evidence type="ECO:0000256" key="4">
    <source>
        <dbReference type="ARBA" id="ARBA00022989"/>
    </source>
</evidence>
<dbReference type="PANTHER" id="PTHR45649:SF13">
    <property type="entry name" value="THIAMINE TRANSPORTER THI9"/>
    <property type="match status" value="1"/>
</dbReference>
<keyword evidence="5 7" id="KW-0472">Membrane</keyword>
<keyword evidence="9" id="KW-1185">Reference proteome</keyword>
<keyword evidence="3 7" id="KW-0812">Transmembrane</keyword>